<dbReference type="PaxDb" id="67767-A0A0J7L444"/>
<keyword evidence="3" id="KW-1185">Reference proteome</keyword>
<dbReference type="GO" id="GO:0016740">
    <property type="term" value="F:transferase activity"/>
    <property type="evidence" value="ECO:0007669"/>
    <property type="project" value="UniProtKB-KW"/>
</dbReference>
<dbReference type="EMBL" id="LBMM01000900">
    <property type="protein sequence ID" value="KMQ97254.1"/>
    <property type="molecule type" value="Genomic_DNA"/>
</dbReference>
<keyword evidence="2" id="KW-0808">Transferase</keyword>
<evidence type="ECO:0000313" key="2">
    <source>
        <dbReference type="EMBL" id="KMQ97254.1"/>
    </source>
</evidence>
<dbReference type="AlphaFoldDB" id="A0A0J7L444"/>
<sequence length="195" mass="21073">MGFPRRRSLWLKVAVLATAVWVTVCFLLYTEDRAAAVQGLAPSGVAMPQQAANGFMPPAAPFRKETSGNVFSNRVKINQAGPEQVISLMILNPIGGGVLAVPRDPDAVAPGEMGRPVILPTNMSVQTKKLVDDGWLNNAFNQYASDLISVHRSLPDPRDQCGCVISDVRGIRWSLEHQNRVTASGILPIEADSSR</sequence>
<protein>
    <submittedName>
        <fullName evidence="2">Polypeptide n-acetylgalactosaminyltransferase 9</fullName>
    </submittedName>
</protein>
<feature type="transmembrane region" description="Helical" evidence="1">
    <location>
        <begin position="9"/>
        <end position="29"/>
    </location>
</feature>
<dbReference type="OrthoDB" id="6159198at2759"/>
<dbReference type="InterPro" id="IPR029044">
    <property type="entry name" value="Nucleotide-diphossugar_trans"/>
</dbReference>
<accession>A0A0J7L444</accession>
<keyword evidence="1" id="KW-1133">Transmembrane helix</keyword>
<organism evidence="2 3">
    <name type="scientific">Lasius niger</name>
    <name type="common">Black garden ant</name>
    <dbReference type="NCBI Taxonomy" id="67767"/>
    <lineage>
        <taxon>Eukaryota</taxon>
        <taxon>Metazoa</taxon>
        <taxon>Ecdysozoa</taxon>
        <taxon>Arthropoda</taxon>
        <taxon>Hexapoda</taxon>
        <taxon>Insecta</taxon>
        <taxon>Pterygota</taxon>
        <taxon>Neoptera</taxon>
        <taxon>Endopterygota</taxon>
        <taxon>Hymenoptera</taxon>
        <taxon>Apocrita</taxon>
        <taxon>Aculeata</taxon>
        <taxon>Formicoidea</taxon>
        <taxon>Formicidae</taxon>
        <taxon>Formicinae</taxon>
        <taxon>Lasius</taxon>
        <taxon>Lasius</taxon>
    </lineage>
</organism>
<reference evidence="2 3" key="1">
    <citation type="submission" date="2015-04" db="EMBL/GenBank/DDBJ databases">
        <title>Lasius niger genome sequencing.</title>
        <authorList>
            <person name="Konorov E.A."/>
            <person name="Nikitin M.A."/>
            <person name="Kirill M.V."/>
            <person name="Chang P."/>
        </authorList>
    </citation>
    <scope>NUCLEOTIDE SEQUENCE [LARGE SCALE GENOMIC DNA]</scope>
    <source>
        <tissue evidence="2">Whole</tissue>
    </source>
</reference>
<dbReference type="Gene3D" id="3.90.550.10">
    <property type="entry name" value="Spore Coat Polysaccharide Biosynthesis Protein SpsA, Chain A"/>
    <property type="match status" value="1"/>
</dbReference>
<keyword evidence="1" id="KW-0472">Membrane</keyword>
<evidence type="ECO:0000313" key="3">
    <source>
        <dbReference type="Proteomes" id="UP000036403"/>
    </source>
</evidence>
<keyword evidence="1" id="KW-0812">Transmembrane</keyword>
<comment type="caution">
    <text evidence="2">The sequence shown here is derived from an EMBL/GenBank/DDBJ whole genome shotgun (WGS) entry which is preliminary data.</text>
</comment>
<name>A0A0J7L444_LASNI</name>
<evidence type="ECO:0000256" key="1">
    <source>
        <dbReference type="SAM" id="Phobius"/>
    </source>
</evidence>
<dbReference type="Proteomes" id="UP000036403">
    <property type="component" value="Unassembled WGS sequence"/>
</dbReference>
<gene>
    <name evidence="2" type="ORF">RF55_2417</name>
</gene>
<dbReference type="STRING" id="67767.A0A0J7L444"/>
<proteinExistence type="predicted"/>